<feature type="chain" id="PRO_5037366262" evidence="2">
    <location>
        <begin position="24"/>
        <end position="376"/>
    </location>
</feature>
<proteinExistence type="predicted"/>
<comment type="caution">
    <text evidence="3">The sequence shown here is derived from an EMBL/GenBank/DDBJ whole genome shotgun (WGS) entry which is preliminary data.</text>
</comment>
<dbReference type="AlphaFoldDB" id="A0A934VA48"/>
<evidence type="ECO:0000256" key="1">
    <source>
        <dbReference type="SAM" id="MobiDB-lite"/>
    </source>
</evidence>
<name>A0A934VA48_9BACT</name>
<sequence>MHKSFLSARVSVLLLLGATGLTAAGTGPFSSQAQSPTADLWMYPNANNLGGGGTASTFTALPTVYSPPEEDRLAQFVVRFNTVAAGIPAGLGVDNYDVSRIALTCILTAGGIRYDATEDPRSSYGPGSTADPDAGRPLEVYGTGFRNNFTAATFTESSAFGPKTAGGRNAYAMSYTPAGVARDVSNNVTGGFDSMPWAIGKIQTRPFNGGAWTQLAPGAMVPDDPNLLIAAVFELNTTLPGVANYVKTSLNQGYIWLTVSSLHSTEQQAFSGFPQFYTKENAEHALFGFMAPSLNVTYSLPVKVITFSRNETAQTASITWNGSPGYKYTVERSETMAVGSWTPVHSVTPTSAGNLNWSGSSPSPKSFYRISRIVKP</sequence>
<gene>
    <name evidence="3" type="ORF">JIN84_02625</name>
</gene>
<dbReference type="EMBL" id="JAENIK010000004">
    <property type="protein sequence ID" value="MBK1814491.1"/>
    <property type="molecule type" value="Genomic_DNA"/>
</dbReference>
<keyword evidence="4" id="KW-1185">Reference proteome</keyword>
<dbReference type="RefSeq" id="WP_200349453.1">
    <property type="nucleotide sequence ID" value="NZ_BAABHZ010000010.1"/>
</dbReference>
<evidence type="ECO:0000256" key="2">
    <source>
        <dbReference type="SAM" id="SignalP"/>
    </source>
</evidence>
<protein>
    <submittedName>
        <fullName evidence="3">Uncharacterized protein</fullName>
    </submittedName>
</protein>
<evidence type="ECO:0000313" key="4">
    <source>
        <dbReference type="Proteomes" id="UP000600139"/>
    </source>
</evidence>
<feature type="signal peptide" evidence="2">
    <location>
        <begin position="1"/>
        <end position="23"/>
    </location>
</feature>
<reference evidence="3" key="1">
    <citation type="submission" date="2021-01" db="EMBL/GenBank/DDBJ databases">
        <title>Modified the classification status of verrucomicrobia.</title>
        <authorList>
            <person name="Feng X."/>
        </authorList>
    </citation>
    <scope>NUCLEOTIDE SEQUENCE</scope>
    <source>
        <strain evidence="3">JCM 18052</strain>
    </source>
</reference>
<organism evidence="3 4">
    <name type="scientific">Luteolibacter yonseiensis</name>
    <dbReference type="NCBI Taxonomy" id="1144680"/>
    <lineage>
        <taxon>Bacteria</taxon>
        <taxon>Pseudomonadati</taxon>
        <taxon>Verrucomicrobiota</taxon>
        <taxon>Verrucomicrobiia</taxon>
        <taxon>Verrucomicrobiales</taxon>
        <taxon>Verrucomicrobiaceae</taxon>
        <taxon>Luteolibacter</taxon>
    </lineage>
</organism>
<dbReference type="Proteomes" id="UP000600139">
    <property type="component" value="Unassembled WGS sequence"/>
</dbReference>
<keyword evidence="2" id="KW-0732">Signal</keyword>
<feature type="region of interest" description="Disordered" evidence="1">
    <location>
        <begin position="117"/>
        <end position="136"/>
    </location>
</feature>
<evidence type="ECO:0000313" key="3">
    <source>
        <dbReference type="EMBL" id="MBK1814491.1"/>
    </source>
</evidence>
<accession>A0A934VA48</accession>